<accession>A0AA36G0N2</accession>
<feature type="transmembrane region" description="Helical" evidence="1">
    <location>
        <begin position="60"/>
        <end position="78"/>
    </location>
</feature>
<evidence type="ECO:0000256" key="1">
    <source>
        <dbReference type="SAM" id="Phobius"/>
    </source>
</evidence>
<organism evidence="3 4">
    <name type="scientific">Mesorhabditis spiculigera</name>
    <dbReference type="NCBI Taxonomy" id="96644"/>
    <lineage>
        <taxon>Eukaryota</taxon>
        <taxon>Metazoa</taxon>
        <taxon>Ecdysozoa</taxon>
        <taxon>Nematoda</taxon>
        <taxon>Chromadorea</taxon>
        <taxon>Rhabditida</taxon>
        <taxon>Rhabditina</taxon>
        <taxon>Rhabditomorpha</taxon>
        <taxon>Rhabditoidea</taxon>
        <taxon>Rhabditidae</taxon>
        <taxon>Mesorhabditinae</taxon>
        <taxon>Mesorhabditis</taxon>
    </lineage>
</organism>
<feature type="non-terminal residue" evidence="3">
    <location>
        <position position="138"/>
    </location>
</feature>
<feature type="signal peptide" evidence="2">
    <location>
        <begin position="1"/>
        <end position="20"/>
    </location>
</feature>
<keyword evidence="1" id="KW-1133">Transmembrane helix</keyword>
<evidence type="ECO:0000313" key="4">
    <source>
        <dbReference type="Proteomes" id="UP001177023"/>
    </source>
</evidence>
<name>A0AA36G0N2_9BILA</name>
<keyword evidence="4" id="KW-1185">Reference proteome</keyword>
<evidence type="ECO:0000313" key="3">
    <source>
        <dbReference type="EMBL" id="CAJ0568872.1"/>
    </source>
</evidence>
<keyword evidence="1" id="KW-0472">Membrane</keyword>
<proteinExistence type="predicted"/>
<feature type="chain" id="PRO_5041296414" evidence="2">
    <location>
        <begin position="21"/>
        <end position="138"/>
    </location>
</feature>
<evidence type="ECO:0000256" key="2">
    <source>
        <dbReference type="SAM" id="SignalP"/>
    </source>
</evidence>
<dbReference type="Proteomes" id="UP001177023">
    <property type="component" value="Unassembled WGS sequence"/>
</dbReference>
<reference evidence="3" key="1">
    <citation type="submission" date="2023-06" db="EMBL/GenBank/DDBJ databases">
        <authorList>
            <person name="Delattre M."/>
        </authorList>
    </citation>
    <scope>NUCLEOTIDE SEQUENCE</scope>
    <source>
        <strain evidence="3">AF72</strain>
    </source>
</reference>
<dbReference type="AlphaFoldDB" id="A0AA36G0N2"/>
<comment type="caution">
    <text evidence="3">The sequence shown here is derived from an EMBL/GenBank/DDBJ whole genome shotgun (WGS) entry which is preliminary data.</text>
</comment>
<gene>
    <name evidence="3" type="ORF">MSPICULIGERA_LOCUS7379</name>
</gene>
<sequence>MNKLVCLVALLAILAVCTEAQYYYGSYGYPYYGYGGYGYGYGYGYPYYGGYYVHPPTMNSSVKVVCLVALLCLFALSAEAQWYGGYYGGYPSYYGGYYGSYGYPYAGYGYGGYGYGGWVKREAGFPQQQPKAVSGPDQ</sequence>
<keyword evidence="2" id="KW-0732">Signal</keyword>
<keyword evidence="1" id="KW-0812">Transmembrane</keyword>
<dbReference type="EMBL" id="CATQJA010001850">
    <property type="protein sequence ID" value="CAJ0568872.1"/>
    <property type="molecule type" value="Genomic_DNA"/>
</dbReference>
<protein>
    <submittedName>
        <fullName evidence="3">Uncharacterized protein</fullName>
    </submittedName>
</protein>